<dbReference type="EMBL" id="BAABFT010000007">
    <property type="protein sequence ID" value="GAA4327346.1"/>
    <property type="molecule type" value="Genomic_DNA"/>
</dbReference>
<dbReference type="RefSeq" id="WP_345212005.1">
    <property type="nucleotide sequence ID" value="NZ_BAABFT010000007.1"/>
</dbReference>
<protein>
    <recommendedName>
        <fullName evidence="4">Integral membrane protein</fullName>
    </recommendedName>
</protein>
<comment type="caution">
    <text evidence="2">The sequence shown here is derived from an EMBL/GenBank/DDBJ whole genome shotgun (WGS) entry which is preliminary data.</text>
</comment>
<evidence type="ECO:0000256" key="1">
    <source>
        <dbReference type="SAM" id="Phobius"/>
    </source>
</evidence>
<accession>A0ABP8GMZ6</accession>
<proteinExistence type="predicted"/>
<gene>
    <name evidence="2" type="ORF">GCM10023149_30700</name>
</gene>
<sequence length="121" mass="13601">MIIHKPISPKAHAMIDYVLVGALLVVPSLLKFHKKARRLYIAEAAVLLPYVALTKQPLSLKGIIPMETHGRIDPFNIAQFALQTFYKRVRRNRSSLIFNIAFTALAGITVLLTNYDAKTSR</sequence>
<evidence type="ECO:0000313" key="3">
    <source>
        <dbReference type="Proteomes" id="UP001500582"/>
    </source>
</evidence>
<name>A0ABP8GMZ6_9SPHI</name>
<evidence type="ECO:0008006" key="4">
    <source>
        <dbReference type="Google" id="ProtNLM"/>
    </source>
</evidence>
<keyword evidence="1" id="KW-0812">Transmembrane</keyword>
<dbReference type="Proteomes" id="UP001500582">
    <property type="component" value="Unassembled WGS sequence"/>
</dbReference>
<keyword evidence="1" id="KW-1133">Transmembrane helix</keyword>
<reference evidence="3" key="1">
    <citation type="journal article" date="2019" name="Int. J. Syst. Evol. Microbiol.">
        <title>The Global Catalogue of Microorganisms (GCM) 10K type strain sequencing project: providing services to taxonomists for standard genome sequencing and annotation.</title>
        <authorList>
            <consortium name="The Broad Institute Genomics Platform"/>
            <consortium name="The Broad Institute Genome Sequencing Center for Infectious Disease"/>
            <person name="Wu L."/>
            <person name="Ma J."/>
        </authorList>
    </citation>
    <scope>NUCLEOTIDE SEQUENCE [LARGE SCALE GENOMIC DNA]</scope>
    <source>
        <strain evidence="3">JCM 17705</strain>
    </source>
</reference>
<evidence type="ECO:0000313" key="2">
    <source>
        <dbReference type="EMBL" id="GAA4327346.1"/>
    </source>
</evidence>
<feature type="transmembrane region" description="Helical" evidence="1">
    <location>
        <begin position="96"/>
        <end position="115"/>
    </location>
</feature>
<feature type="transmembrane region" description="Helical" evidence="1">
    <location>
        <begin position="12"/>
        <end position="30"/>
    </location>
</feature>
<keyword evidence="1" id="KW-0472">Membrane</keyword>
<organism evidence="2 3">
    <name type="scientific">Mucilaginibacter gynuensis</name>
    <dbReference type="NCBI Taxonomy" id="1302236"/>
    <lineage>
        <taxon>Bacteria</taxon>
        <taxon>Pseudomonadati</taxon>
        <taxon>Bacteroidota</taxon>
        <taxon>Sphingobacteriia</taxon>
        <taxon>Sphingobacteriales</taxon>
        <taxon>Sphingobacteriaceae</taxon>
        <taxon>Mucilaginibacter</taxon>
    </lineage>
</organism>
<keyword evidence="3" id="KW-1185">Reference proteome</keyword>